<dbReference type="Pfam" id="PF25137">
    <property type="entry name" value="ADH_Fe_C"/>
    <property type="match status" value="1"/>
</dbReference>
<evidence type="ECO:0000259" key="3">
    <source>
        <dbReference type="Pfam" id="PF25137"/>
    </source>
</evidence>
<gene>
    <name evidence="4" type="ORF">SAMN05421804_1053</name>
</gene>
<accession>A0A1G8P6C8</accession>
<evidence type="ECO:0000313" key="4">
    <source>
        <dbReference type="EMBL" id="SDI88013.1"/>
    </source>
</evidence>
<dbReference type="GO" id="GO:0005829">
    <property type="term" value="C:cytosol"/>
    <property type="evidence" value="ECO:0007669"/>
    <property type="project" value="TreeGrafter"/>
</dbReference>
<dbReference type="Gene3D" id="3.40.50.1970">
    <property type="match status" value="1"/>
</dbReference>
<evidence type="ECO:0000256" key="1">
    <source>
        <dbReference type="ARBA" id="ARBA00023002"/>
    </source>
</evidence>
<dbReference type="Pfam" id="PF00465">
    <property type="entry name" value="Fe-ADH"/>
    <property type="match status" value="1"/>
</dbReference>
<evidence type="ECO:0000259" key="2">
    <source>
        <dbReference type="Pfam" id="PF00465"/>
    </source>
</evidence>
<evidence type="ECO:0008006" key="6">
    <source>
        <dbReference type="Google" id="ProtNLM"/>
    </source>
</evidence>
<organism evidence="4 5">
    <name type="scientific">Proteiniclasticum ruminis</name>
    <dbReference type="NCBI Taxonomy" id="398199"/>
    <lineage>
        <taxon>Bacteria</taxon>
        <taxon>Bacillati</taxon>
        <taxon>Bacillota</taxon>
        <taxon>Clostridia</taxon>
        <taxon>Eubacteriales</taxon>
        <taxon>Clostridiaceae</taxon>
        <taxon>Proteiniclasticum</taxon>
    </lineage>
</organism>
<dbReference type="GO" id="GO:0046872">
    <property type="term" value="F:metal ion binding"/>
    <property type="evidence" value="ECO:0007669"/>
    <property type="project" value="InterPro"/>
</dbReference>
<dbReference type="InterPro" id="IPR001670">
    <property type="entry name" value="ADH_Fe/GldA"/>
</dbReference>
<feature type="domain" description="Fe-containing alcohol dehydrogenase-like C-terminal" evidence="3">
    <location>
        <begin position="189"/>
        <end position="385"/>
    </location>
</feature>
<name>A0A1G8P6C8_9CLOT</name>
<dbReference type="RefSeq" id="WP_031576681.1">
    <property type="nucleotide sequence ID" value="NZ_FNDZ01000005.1"/>
</dbReference>
<evidence type="ECO:0000313" key="5">
    <source>
        <dbReference type="Proteomes" id="UP000183255"/>
    </source>
</evidence>
<dbReference type="FunFam" id="3.40.50.1970:FF:000003">
    <property type="entry name" value="Alcohol dehydrogenase, iron-containing"/>
    <property type="match status" value="1"/>
</dbReference>
<proteinExistence type="predicted"/>
<dbReference type="PROSITE" id="PS00913">
    <property type="entry name" value="ADH_IRON_1"/>
    <property type="match status" value="1"/>
</dbReference>
<dbReference type="EMBL" id="FNDZ01000005">
    <property type="protein sequence ID" value="SDI88013.1"/>
    <property type="molecule type" value="Genomic_DNA"/>
</dbReference>
<dbReference type="CDD" id="cd08187">
    <property type="entry name" value="BDH"/>
    <property type="match status" value="1"/>
</dbReference>
<feature type="domain" description="Alcohol dehydrogenase iron-type/glycerol dehydrogenase GldA" evidence="2">
    <location>
        <begin position="9"/>
        <end position="178"/>
    </location>
</feature>
<reference evidence="4 5" key="1">
    <citation type="submission" date="2016-10" db="EMBL/GenBank/DDBJ databases">
        <authorList>
            <person name="de Groot N.N."/>
        </authorList>
    </citation>
    <scope>NUCLEOTIDE SEQUENCE [LARGE SCALE GENOMIC DNA]</scope>
    <source>
        <strain evidence="4 5">CGMCC 1.5058</strain>
    </source>
</reference>
<dbReference type="InterPro" id="IPR044731">
    <property type="entry name" value="BDH-like"/>
</dbReference>
<keyword evidence="1" id="KW-0560">Oxidoreductase</keyword>
<dbReference type="Proteomes" id="UP000183255">
    <property type="component" value="Unassembled WGS sequence"/>
</dbReference>
<dbReference type="InterPro" id="IPR018211">
    <property type="entry name" value="ADH_Fe_CS"/>
</dbReference>
<dbReference type="GO" id="GO:1990362">
    <property type="term" value="F:butanol dehydrogenase (NAD+) activity"/>
    <property type="evidence" value="ECO:0007669"/>
    <property type="project" value="InterPro"/>
</dbReference>
<dbReference type="GO" id="GO:0008106">
    <property type="term" value="F:alcohol dehydrogenase (NADP+) activity"/>
    <property type="evidence" value="ECO:0007669"/>
    <property type="project" value="TreeGrafter"/>
</dbReference>
<sequence length="386" mass="42736">MLNFDFHNPTRLVFGQGTIKDLGKYIKEYGDKKVLLLYGKGSIFKNGVYDEVVSSLKEHGIEYVEMDGVKPNPVLSKVIETVDLMKREKVDAIVAVGGGSVLDTSKISAAAYYYDGNPWDFYEGKVYPEKALPIYGVLTISATGSEMNSGGVITNEEEKKKWGWGSKYTYPRLSIVDPSVQKSLPRNQTVNGAVDTLTHVFEAYFGGTSGTLMQDEFSEGIIRTTMASVKVLLENPEDYEARANLAWAATLALNGLNGLGRRGDWASHSIEHSVSAYYDIAHGEGLSIVMPAWMKYVYKNDVEKFARFGEKIFGIVKEDKGEQALAAIEAYKEFLRSIGAPVSLSERNIGEEHLKEMAENAVLRGPLGSLMKLQAEDVYEIYKLAL</sequence>
<protein>
    <recommendedName>
        <fullName evidence="6">Alcohol dehydrogenase iron-type/glycerol dehydrogenase GldA domain-containing protein</fullName>
    </recommendedName>
</protein>
<dbReference type="PANTHER" id="PTHR43633">
    <property type="entry name" value="ALCOHOL DEHYDROGENASE YQHD"/>
    <property type="match status" value="1"/>
</dbReference>
<dbReference type="PANTHER" id="PTHR43633:SF1">
    <property type="entry name" value="ALCOHOL DEHYDROGENASE YQHD"/>
    <property type="match status" value="1"/>
</dbReference>
<dbReference type="SUPFAM" id="SSF56796">
    <property type="entry name" value="Dehydroquinate synthase-like"/>
    <property type="match status" value="1"/>
</dbReference>
<dbReference type="Gene3D" id="1.20.1090.10">
    <property type="entry name" value="Dehydroquinate synthase-like - alpha domain"/>
    <property type="match status" value="1"/>
</dbReference>
<dbReference type="PROSITE" id="PS00060">
    <property type="entry name" value="ADH_IRON_2"/>
    <property type="match status" value="1"/>
</dbReference>
<dbReference type="AlphaFoldDB" id="A0A1G8P6C8"/>
<dbReference type="GO" id="GO:1990002">
    <property type="term" value="F:methylglyoxal reductase (NADPH) (acetol producing) activity"/>
    <property type="evidence" value="ECO:0007669"/>
    <property type="project" value="TreeGrafter"/>
</dbReference>
<dbReference type="InterPro" id="IPR056798">
    <property type="entry name" value="ADH_Fe_C"/>
</dbReference>